<name>A0AA48GU67_9BACT</name>
<keyword evidence="3" id="KW-1185">Reference proteome</keyword>
<dbReference type="RefSeq" id="WP_316411323.1">
    <property type="nucleotide sequence ID" value="NZ_AP027081.1"/>
</dbReference>
<proteinExistence type="predicted"/>
<evidence type="ECO:0000313" key="2">
    <source>
        <dbReference type="EMBL" id="BDU76289.1"/>
    </source>
</evidence>
<feature type="compositionally biased region" description="Polar residues" evidence="1">
    <location>
        <begin position="9"/>
        <end position="24"/>
    </location>
</feature>
<dbReference type="AlphaFoldDB" id="A0AA48GU67"/>
<organism evidence="2 3">
    <name type="scientific">Mesoterricola sediminis</name>
    <dbReference type="NCBI Taxonomy" id="2927980"/>
    <lineage>
        <taxon>Bacteria</taxon>
        <taxon>Pseudomonadati</taxon>
        <taxon>Acidobacteriota</taxon>
        <taxon>Holophagae</taxon>
        <taxon>Holophagales</taxon>
        <taxon>Holophagaceae</taxon>
        <taxon>Mesoterricola</taxon>
    </lineage>
</organism>
<feature type="region of interest" description="Disordered" evidence="1">
    <location>
        <begin position="1"/>
        <end position="24"/>
    </location>
</feature>
<evidence type="ECO:0000256" key="1">
    <source>
        <dbReference type="SAM" id="MobiDB-lite"/>
    </source>
</evidence>
<dbReference type="EMBL" id="AP027081">
    <property type="protein sequence ID" value="BDU76289.1"/>
    <property type="molecule type" value="Genomic_DNA"/>
</dbReference>
<accession>A0AA48GU67</accession>
<dbReference type="KEGG" id="msea:METESE_12470"/>
<evidence type="ECO:0000313" key="3">
    <source>
        <dbReference type="Proteomes" id="UP001228113"/>
    </source>
</evidence>
<dbReference type="Proteomes" id="UP001228113">
    <property type="component" value="Chromosome"/>
</dbReference>
<reference evidence="2" key="1">
    <citation type="journal article" date="2023" name="Int. J. Syst. Evol. Microbiol.">
        <title>Mesoterricola silvestris gen. nov., sp. nov., Mesoterricola sediminis sp. nov., Geothrix oryzae sp. nov., Geothrix edaphica sp. nov., Geothrix rubra sp. nov., and Geothrix limicola sp. nov., six novel members of Acidobacteriota isolated from soils.</title>
        <authorList>
            <person name="Itoh H."/>
            <person name="Sugisawa Y."/>
            <person name="Mise K."/>
            <person name="Xu Z."/>
            <person name="Kuniyasu M."/>
            <person name="Ushijima N."/>
            <person name="Kawano K."/>
            <person name="Kobayashi E."/>
            <person name="Shiratori Y."/>
            <person name="Masuda Y."/>
            <person name="Senoo K."/>
        </authorList>
    </citation>
    <scope>NUCLEOTIDE SEQUENCE</scope>
    <source>
        <strain evidence="2">W786</strain>
    </source>
</reference>
<sequence length="321" mass="32727">MALKHTKTSAKSDGADSTQVQPSDWNAEHVADAGGVQMAVASTDPAPSAGFANVYTKAIGGYTGLKWVGSNGVDKLAQTHLGQDKVAWGTAIGNATTVIAWTGIVAPTYLGTATARNWASTNLVTRTRRIAYVSSSTAGSLAGAYWTVAQFSLGVPGTPNVGGFLCVIRFAVSDAAAVSGARMFVGMSSSTSAATNVEPSTLTNSVGVAAISTSSNLQIVYGGSAAQTAIDLGSNFPANSLSADLYELALYANPGANNTVGYKVTRLNTGHVAEGTLTAATPGTQLPANATALCMRAWRCNNATALAVGLDLVSFYIQTDD</sequence>
<gene>
    <name evidence="2" type="ORF">METESE_12470</name>
</gene>
<protein>
    <submittedName>
        <fullName evidence="2">Uncharacterized protein</fullName>
    </submittedName>
</protein>